<gene>
    <name evidence="4" type="ORF">Esi_0077_0111</name>
</gene>
<accession>D8LSY5</accession>
<evidence type="ECO:0000313" key="5">
    <source>
        <dbReference type="Proteomes" id="UP000002630"/>
    </source>
</evidence>
<evidence type="ECO:0000259" key="3">
    <source>
        <dbReference type="PROSITE" id="PS50011"/>
    </source>
</evidence>
<dbReference type="PROSITE" id="PS50011">
    <property type="entry name" value="PROTEIN_KINASE_DOM"/>
    <property type="match status" value="1"/>
</dbReference>
<proteinExistence type="predicted"/>
<keyword evidence="5" id="KW-1185">Reference proteome</keyword>
<dbReference type="InterPro" id="IPR000719">
    <property type="entry name" value="Prot_kinase_dom"/>
</dbReference>
<dbReference type="InParanoid" id="D8LSY5"/>
<dbReference type="InterPro" id="IPR011009">
    <property type="entry name" value="Kinase-like_dom_sf"/>
</dbReference>
<dbReference type="PANTHER" id="PTHR36796:SF1">
    <property type="entry name" value="PROTEIN KINASE SUPERFAMILY PROTEIN"/>
    <property type="match status" value="1"/>
</dbReference>
<organism evidence="4 5">
    <name type="scientific">Ectocarpus siliculosus</name>
    <name type="common">Brown alga</name>
    <name type="synonym">Conferva siliculosa</name>
    <dbReference type="NCBI Taxonomy" id="2880"/>
    <lineage>
        <taxon>Eukaryota</taxon>
        <taxon>Sar</taxon>
        <taxon>Stramenopiles</taxon>
        <taxon>Ochrophyta</taxon>
        <taxon>PX clade</taxon>
        <taxon>Phaeophyceae</taxon>
        <taxon>Ectocarpales</taxon>
        <taxon>Ectocarpaceae</taxon>
        <taxon>Ectocarpus</taxon>
    </lineage>
</organism>
<evidence type="ECO:0000313" key="4">
    <source>
        <dbReference type="EMBL" id="CBN77912.1"/>
    </source>
</evidence>
<feature type="region of interest" description="Disordered" evidence="1">
    <location>
        <begin position="33"/>
        <end position="65"/>
    </location>
</feature>
<feature type="compositionally biased region" description="Polar residues" evidence="1">
    <location>
        <begin position="50"/>
        <end position="60"/>
    </location>
</feature>
<dbReference type="Gene3D" id="1.10.510.10">
    <property type="entry name" value="Transferase(Phosphotransferase) domain 1"/>
    <property type="match status" value="1"/>
</dbReference>
<name>D8LSY5_ECTSI</name>
<dbReference type="GO" id="GO:0004672">
    <property type="term" value="F:protein kinase activity"/>
    <property type="evidence" value="ECO:0007669"/>
    <property type="project" value="InterPro"/>
</dbReference>
<dbReference type="GO" id="GO:0009507">
    <property type="term" value="C:chloroplast"/>
    <property type="evidence" value="ECO:0007669"/>
    <property type="project" value="TreeGrafter"/>
</dbReference>
<evidence type="ECO:0000256" key="2">
    <source>
        <dbReference type="SAM" id="SignalP"/>
    </source>
</evidence>
<feature type="domain" description="Protein kinase" evidence="3">
    <location>
        <begin position="80"/>
        <end position="423"/>
    </location>
</feature>
<dbReference type="PANTHER" id="PTHR36796">
    <property type="entry name" value="PROTEIN KINASE SUPERFAMILY PROTEIN"/>
    <property type="match status" value="1"/>
</dbReference>
<dbReference type="Proteomes" id="UP000002630">
    <property type="component" value="Unassembled WGS sequence"/>
</dbReference>
<feature type="chain" id="PRO_5003117528" evidence="2">
    <location>
        <begin position="24"/>
        <end position="471"/>
    </location>
</feature>
<dbReference type="AlphaFoldDB" id="D8LSY5"/>
<dbReference type="SUPFAM" id="SSF56112">
    <property type="entry name" value="Protein kinase-like (PK-like)"/>
    <property type="match status" value="1"/>
</dbReference>
<dbReference type="OrthoDB" id="41213at2759"/>
<dbReference type="EMBL" id="FN649760">
    <property type="protein sequence ID" value="CBN77912.1"/>
    <property type="molecule type" value="Genomic_DNA"/>
</dbReference>
<protein>
    <submittedName>
        <fullName evidence="4">ATP binding protein, putative</fullName>
    </submittedName>
</protein>
<dbReference type="eggNOG" id="ENOG502QRC4">
    <property type="taxonomic scope" value="Eukaryota"/>
</dbReference>
<feature type="compositionally biased region" description="Low complexity" evidence="1">
    <location>
        <begin position="33"/>
        <end position="49"/>
    </location>
</feature>
<sequence length="471" mass="52172">MLHVRVLAALLAASIALRKDAVAFKVGLTLRSSSLRSPRPPGAAASRAAEQQQHVVQPNSGRRRPATSMSLLRTFEASELQLQRFIGELGFVEITDWEYNRQTSPVDPSTPSRTLNSSGTTVRLFEARTYGNAKVVLKEFLPKGLKLAYREIEINDRLQDAWDQKNGPGGRPPVLALMGSLVADESFKSRRFLEQWVSKFPSLPVPAIGSVWLVYRWEGLYTFASFPPAKQESEFFDAFNPTSRTKRRATFVKEMMRGAANALAFMHESGVVHRSLGASSLRVNTLDERYPRQLEVLLSDFGFATRLSEIDDETIRRASSAGATSPLAVSDFLFREDLYSLGYVFLELVFGAFCDDKSKRPDQNSLKRLLEDIFKGDFKAFKDYCLTEPVWEPAVEVLDADRGSGWGLATALLQARGTAASYFDSGGYGGDYDYEEESAPEGGPGDAKGLSMSMASTRGVLSLPYFTDGQR</sequence>
<evidence type="ECO:0000256" key="1">
    <source>
        <dbReference type="SAM" id="MobiDB-lite"/>
    </source>
</evidence>
<reference evidence="4 5" key="1">
    <citation type="journal article" date="2010" name="Nature">
        <title>The Ectocarpus genome and the independent evolution of multicellularity in brown algae.</title>
        <authorList>
            <person name="Cock J.M."/>
            <person name="Sterck L."/>
            <person name="Rouze P."/>
            <person name="Scornet D."/>
            <person name="Allen A.E."/>
            <person name="Amoutzias G."/>
            <person name="Anthouard V."/>
            <person name="Artiguenave F."/>
            <person name="Aury J.M."/>
            <person name="Badger J.H."/>
            <person name="Beszteri B."/>
            <person name="Billiau K."/>
            <person name="Bonnet E."/>
            <person name="Bothwell J.H."/>
            <person name="Bowler C."/>
            <person name="Boyen C."/>
            <person name="Brownlee C."/>
            <person name="Carrano C.J."/>
            <person name="Charrier B."/>
            <person name="Cho G.Y."/>
            <person name="Coelho S.M."/>
            <person name="Collen J."/>
            <person name="Corre E."/>
            <person name="Da Silva C."/>
            <person name="Delage L."/>
            <person name="Delaroque N."/>
            <person name="Dittami S.M."/>
            <person name="Doulbeau S."/>
            <person name="Elias M."/>
            <person name="Farnham G."/>
            <person name="Gachon C.M."/>
            <person name="Gschloessl B."/>
            <person name="Heesch S."/>
            <person name="Jabbari K."/>
            <person name="Jubin C."/>
            <person name="Kawai H."/>
            <person name="Kimura K."/>
            <person name="Kloareg B."/>
            <person name="Kupper F.C."/>
            <person name="Lang D."/>
            <person name="Le Bail A."/>
            <person name="Leblanc C."/>
            <person name="Lerouge P."/>
            <person name="Lohr M."/>
            <person name="Lopez P.J."/>
            <person name="Martens C."/>
            <person name="Maumus F."/>
            <person name="Michel G."/>
            <person name="Miranda-Saavedra D."/>
            <person name="Morales J."/>
            <person name="Moreau H."/>
            <person name="Motomura T."/>
            <person name="Nagasato C."/>
            <person name="Napoli C.A."/>
            <person name="Nelson D.R."/>
            <person name="Nyvall-Collen P."/>
            <person name="Peters A.F."/>
            <person name="Pommier C."/>
            <person name="Potin P."/>
            <person name="Poulain J."/>
            <person name="Quesneville H."/>
            <person name="Read B."/>
            <person name="Rensing S.A."/>
            <person name="Ritter A."/>
            <person name="Rousvoal S."/>
            <person name="Samanta M."/>
            <person name="Samson G."/>
            <person name="Schroeder D.C."/>
            <person name="Segurens B."/>
            <person name="Strittmatter M."/>
            <person name="Tonon T."/>
            <person name="Tregear J.W."/>
            <person name="Valentin K."/>
            <person name="von Dassow P."/>
            <person name="Yamagishi T."/>
            <person name="Van de Peer Y."/>
            <person name="Wincker P."/>
        </authorList>
    </citation>
    <scope>NUCLEOTIDE SEQUENCE [LARGE SCALE GENOMIC DNA]</scope>
    <source>
        <strain evidence="5">Ec32 / CCAP1310/4</strain>
    </source>
</reference>
<dbReference type="GO" id="GO:0005524">
    <property type="term" value="F:ATP binding"/>
    <property type="evidence" value="ECO:0007669"/>
    <property type="project" value="InterPro"/>
</dbReference>
<keyword evidence="2" id="KW-0732">Signal</keyword>
<feature type="signal peptide" evidence="2">
    <location>
        <begin position="1"/>
        <end position="23"/>
    </location>
</feature>